<name>A0A518G9Z2_9BACT</name>
<evidence type="ECO:0000313" key="2">
    <source>
        <dbReference type="Proteomes" id="UP000318017"/>
    </source>
</evidence>
<dbReference type="EMBL" id="CP036298">
    <property type="protein sequence ID" value="QDV25392.1"/>
    <property type="molecule type" value="Genomic_DNA"/>
</dbReference>
<dbReference type="KEGG" id="ahel:Q31a_37180"/>
<evidence type="ECO:0000313" key="1">
    <source>
        <dbReference type="EMBL" id="QDV25392.1"/>
    </source>
</evidence>
<sequence length="279" mass="31063">MQIAGTKPLVATLQQQRLEQDHQVQNLFTEILMEAGREGYASAEPLETSGPRTEAIQSTWNDWFNLEMTGRYRGAEQPMELKQQFGELLQRGYQEGAYATPKAFLSSLSKSELEVVQNVHWLAEPPQIESLTEEGALNLMLPPVAQVDVNGDGLTQSGAAYGLRFPDSRTPADVATAWEQATEGMSWGEKAIHVLQIKAPVLLANIVLDANGAYSHSYEPGDPEFVNPLAADDYSYVQVTRDHLASLEYFKNQTDPIHYAKETAFWKNFQQQLLETGAT</sequence>
<reference evidence="1 2" key="1">
    <citation type="submission" date="2019-02" db="EMBL/GenBank/DDBJ databases">
        <title>Deep-cultivation of Planctomycetes and their phenomic and genomic characterization uncovers novel biology.</title>
        <authorList>
            <person name="Wiegand S."/>
            <person name="Jogler M."/>
            <person name="Boedeker C."/>
            <person name="Pinto D."/>
            <person name="Vollmers J."/>
            <person name="Rivas-Marin E."/>
            <person name="Kohn T."/>
            <person name="Peeters S.H."/>
            <person name="Heuer A."/>
            <person name="Rast P."/>
            <person name="Oberbeckmann S."/>
            <person name="Bunk B."/>
            <person name="Jeske O."/>
            <person name="Meyerdierks A."/>
            <person name="Storesund J.E."/>
            <person name="Kallscheuer N."/>
            <person name="Luecker S."/>
            <person name="Lage O.M."/>
            <person name="Pohl T."/>
            <person name="Merkel B.J."/>
            <person name="Hornburger P."/>
            <person name="Mueller R.-W."/>
            <person name="Bruemmer F."/>
            <person name="Labrenz M."/>
            <person name="Spormann A.M."/>
            <person name="Op den Camp H."/>
            <person name="Overmann J."/>
            <person name="Amann R."/>
            <person name="Jetten M.S.M."/>
            <person name="Mascher T."/>
            <person name="Medema M.H."/>
            <person name="Devos D.P."/>
            <person name="Kaster A.-K."/>
            <person name="Ovreas L."/>
            <person name="Rohde M."/>
            <person name="Galperin M.Y."/>
            <person name="Jogler C."/>
        </authorList>
    </citation>
    <scope>NUCLEOTIDE SEQUENCE [LARGE SCALE GENOMIC DNA]</scope>
    <source>
        <strain evidence="1 2">Q31a</strain>
    </source>
</reference>
<gene>
    <name evidence="1" type="ORF">Q31a_37180</name>
</gene>
<dbReference type="RefSeq" id="WP_145080388.1">
    <property type="nucleotide sequence ID" value="NZ_CP036298.1"/>
</dbReference>
<dbReference type="OrthoDB" id="291863at2"/>
<accession>A0A518G9Z2</accession>
<dbReference type="AlphaFoldDB" id="A0A518G9Z2"/>
<organism evidence="1 2">
    <name type="scientific">Aureliella helgolandensis</name>
    <dbReference type="NCBI Taxonomy" id="2527968"/>
    <lineage>
        <taxon>Bacteria</taxon>
        <taxon>Pseudomonadati</taxon>
        <taxon>Planctomycetota</taxon>
        <taxon>Planctomycetia</taxon>
        <taxon>Pirellulales</taxon>
        <taxon>Pirellulaceae</taxon>
        <taxon>Aureliella</taxon>
    </lineage>
</organism>
<keyword evidence="2" id="KW-1185">Reference proteome</keyword>
<protein>
    <submittedName>
        <fullName evidence="1">Uncharacterized protein</fullName>
    </submittedName>
</protein>
<dbReference type="Proteomes" id="UP000318017">
    <property type="component" value="Chromosome"/>
</dbReference>
<proteinExistence type="predicted"/>